<keyword evidence="10 12" id="KW-1133">Transmembrane helix</keyword>
<keyword evidence="7 12" id="KW-0831">Ubiquinone biosynthesis</keyword>
<gene>
    <name evidence="12" type="primary">ubiA</name>
    <name evidence="14" type="ORF">EVA69_00425</name>
</gene>
<dbReference type="InterPro" id="IPR000537">
    <property type="entry name" value="UbiA_prenyltransferase"/>
</dbReference>
<dbReference type="Gene3D" id="1.10.357.140">
    <property type="entry name" value="UbiA prenyltransferase"/>
    <property type="match status" value="1"/>
</dbReference>
<dbReference type="GO" id="GO:0005886">
    <property type="term" value="C:plasma membrane"/>
    <property type="evidence" value="ECO:0007669"/>
    <property type="project" value="UniProtKB-SubCell"/>
</dbReference>
<keyword evidence="4 12" id="KW-1003">Cell membrane</keyword>
<dbReference type="PANTHER" id="PTHR11048:SF28">
    <property type="entry name" value="4-HYDROXYBENZOATE POLYPRENYLTRANSFERASE, MITOCHONDRIAL"/>
    <property type="match status" value="1"/>
</dbReference>
<proteinExistence type="inferred from homology"/>
<dbReference type="EC" id="2.5.1.39" evidence="12 13"/>
<feature type="transmembrane region" description="Helical" evidence="12">
    <location>
        <begin position="229"/>
        <end position="252"/>
    </location>
</feature>
<comment type="similarity">
    <text evidence="3 12">Belongs to the UbiA prenyltransferase family.</text>
</comment>
<comment type="function">
    <text evidence="12">Catalyzes the prenylation of para-hydroxybenzoate (PHB) with an all-trans polyprenyl group. Mediates the second step in the final reaction sequence of ubiquinone-8 (UQ-8) biosynthesis, which is the condensation of the polyisoprenoid side chain with PHB, generating the first membrane-bound Q intermediate 3-octaprenyl-4-hydroxybenzoate.</text>
</comment>
<comment type="caution">
    <text evidence="14">The sequence shown here is derived from an EMBL/GenBank/DDBJ whole genome shotgun (WGS) entry which is preliminary data.</text>
</comment>
<dbReference type="Proteomes" id="UP000320404">
    <property type="component" value="Unassembled WGS sequence"/>
</dbReference>
<dbReference type="AlphaFoldDB" id="A0A520S713"/>
<dbReference type="NCBIfam" id="TIGR01474">
    <property type="entry name" value="ubiA_proteo"/>
    <property type="match status" value="1"/>
</dbReference>
<feature type="transmembrane region" description="Helical" evidence="12">
    <location>
        <begin position="294"/>
        <end position="312"/>
    </location>
</feature>
<evidence type="ECO:0000256" key="6">
    <source>
        <dbReference type="ARBA" id="ARBA00022679"/>
    </source>
</evidence>
<evidence type="ECO:0000313" key="15">
    <source>
        <dbReference type="Proteomes" id="UP000320404"/>
    </source>
</evidence>
<evidence type="ECO:0000256" key="4">
    <source>
        <dbReference type="ARBA" id="ARBA00022475"/>
    </source>
</evidence>
<evidence type="ECO:0000256" key="7">
    <source>
        <dbReference type="ARBA" id="ARBA00022688"/>
    </source>
</evidence>
<name>A0A520S713_9GAMM</name>
<dbReference type="InterPro" id="IPR030470">
    <property type="entry name" value="UbiA_prenylTrfase_CS"/>
</dbReference>
<dbReference type="InterPro" id="IPR039653">
    <property type="entry name" value="Prenyltransferase"/>
</dbReference>
<dbReference type="PANTHER" id="PTHR11048">
    <property type="entry name" value="PRENYLTRANSFERASES"/>
    <property type="match status" value="1"/>
</dbReference>
<dbReference type="HAMAP" id="MF_01635">
    <property type="entry name" value="UbiA"/>
    <property type="match status" value="1"/>
</dbReference>
<sequence length="313" mass="34610">MANALTSAWSKLVSGFQSRFVTRLRARFPEFFGKLPAFVQLTRLDRPIGILLLLWPTIGALWIAAEGFPSLSLLLIFSFGTAVMRSAGCCINDYADYKIDGHVDRTVNRPLARGILTRKDAMACFMFLSAIGFLLVLLTNWTTVLLSFGAIIVISIYPFMKRLTNLPQLVLGVAFSWGILMAFTAVTGAVPAAAILLFVANALWTIAYDTQYAMVDREFDKKIGVKSTAILFGDAEKVIIAMLQVMFVLAMYLAGQRFDLGTAYNLSLLIASGLLAYQQYLIRERTPGQCFKAFLNNNWVGAVIFVGIALSYF</sequence>
<evidence type="ECO:0000313" key="14">
    <source>
        <dbReference type="EMBL" id="RZO78262.1"/>
    </source>
</evidence>
<keyword evidence="6 12" id="KW-0808">Transferase</keyword>
<keyword evidence="9 12" id="KW-0460">Magnesium</keyword>
<evidence type="ECO:0000256" key="2">
    <source>
        <dbReference type="ARBA" id="ARBA00004141"/>
    </source>
</evidence>
<evidence type="ECO:0000256" key="9">
    <source>
        <dbReference type="ARBA" id="ARBA00022842"/>
    </source>
</evidence>
<dbReference type="CDD" id="cd13959">
    <property type="entry name" value="PT_UbiA_COQ2"/>
    <property type="match status" value="1"/>
</dbReference>
<keyword evidence="5 12" id="KW-0997">Cell inner membrane</keyword>
<evidence type="ECO:0000256" key="1">
    <source>
        <dbReference type="ARBA" id="ARBA00001946"/>
    </source>
</evidence>
<dbReference type="GO" id="GO:0008412">
    <property type="term" value="F:4-hydroxybenzoate polyprenyltransferase activity"/>
    <property type="evidence" value="ECO:0007669"/>
    <property type="project" value="UniProtKB-UniRule"/>
</dbReference>
<dbReference type="PROSITE" id="PS00943">
    <property type="entry name" value="UBIA"/>
    <property type="match status" value="1"/>
</dbReference>
<comment type="pathway">
    <text evidence="12">Cofactor biosynthesis; ubiquinone biosynthesis.</text>
</comment>
<dbReference type="Pfam" id="PF01040">
    <property type="entry name" value="UbiA"/>
    <property type="match status" value="1"/>
</dbReference>
<dbReference type="FunFam" id="1.10.357.140:FF:000002">
    <property type="entry name" value="4-hydroxybenzoate octaprenyltransferase"/>
    <property type="match status" value="1"/>
</dbReference>
<protein>
    <recommendedName>
        <fullName evidence="12 13">4-hydroxybenzoate octaprenyltransferase</fullName>
        <ecNumber evidence="12 13">2.5.1.39</ecNumber>
    </recommendedName>
    <alternativeName>
        <fullName evidence="12">4-HB polyprenyltransferase</fullName>
    </alternativeName>
</protein>
<dbReference type="InterPro" id="IPR006370">
    <property type="entry name" value="HB_polyprenyltransferase-like"/>
</dbReference>
<evidence type="ECO:0000256" key="3">
    <source>
        <dbReference type="ARBA" id="ARBA00005985"/>
    </source>
</evidence>
<dbReference type="EMBL" id="SHAH01000002">
    <property type="protein sequence ID" value="RZO78262.1"/>
    <property type="molecule type" value="Genomic_DNA"/>
</dbReference>
<keyword evidence="11 12" id="KW-0472">Membrane</keyword>
<accession>A0A520S713</accession>
<evidence type="ECO:0000256" key="8">
    <source>
        <dbReference type="ARBA" id="ARBA00022692"/>
    </source>
</evidence>
<dbReference type="UniPathway" id="UPA00232"/>
<evidence type="ECO:0000256" key="12">
    <source>
        <dbReference type="HAMAP-Rule" id="MF_01635"/>
    </source>
</evidence>
<comment type="subcellular location">
    <subcellularLocation>
        <location evidence="12">Cell inner membrane</location>
        <topology evidence="12">Multi-pass membrane protein</topology>
    </subcellularLocation>
    <subcellularLocation>
        <location evidence="2">Membrane</location>
        <topology evidence="2">Multi-pass membrane protein</topology>
    </subcellularLocation>
</comment>
<feature type="transmembrane region" description="Helical" evidence="12">
    <location>
        <begin position="116"/>
        <end position="135"/>
    </location>
</feature>
<evidence type="ECO:0000256" key="13">
    <source>
        <dbReference type="NCBIfam" id="TIGR01474"/>
    </source>
</evidence>
<organism evidence="14 15">
    <name type="scientific">OM182 bacterium</name>
    <dbReference type="NCBI Taxonomy" id="2510334"/>
    <lineage>
        <taxon>Bacteria</taxon>
        <taxon>Pseudomonadati</taxon>
        <taxon>Pseudomonadota</taxon>
        <taxon>Gammaproteobacteria</taxon>
        <taxon>OMG group</taxon>
        <taxon>OM182 clade</taxon>
    </lineage>
</organism>
<evidence type="ECO:0000256" key="10">
    <source>
        <dbReference type="ARBA" id="ARBA00022989"/>
    </source>
</evidence>
<comment type="caution">
    <text evidence="12">Lacks conserved residue(s) required for the propagation of feature annotation.</text>
</comment>
<reference evidence="14 15" key="1">
    <citation type="submission" date="2019-02" db="EMBL/GenBank/DDBJ databases">
        <title>Prokaryotic population dynamics and viral predation in marine succession experiment using metagenomics: the confinement effect.</title>
        <authorList>
            <person name="Haro-Moreno J.M."/>
            <person name="Rodriguez-Valera F."/>
            <person name="Lopez-Perez M."/>
        </authorList>
    </citation>
    <scope>NUCLEOTIDE SEQUENCE [LARGE SCALE GENOMIC DNA]</scope>
    <source>
        <strain evidence="14">MED-G158</strain>
    </source>
</reference>
<dbReference type="Gene3D" id="1.20.120.1780">
    <property type="entry name" value="UbiA prenyltransferase"/>
    <property type="match status" value="1"/>
</dbReference>
<evidence type="ECO:0000256" key="11">
    <source>
        <dbReference type="ARBA" id="ARBA00023136"/>
    </source>
</evidence>
<keyword evidence="8 12" id="KW-0812">Transmembrane</keyword>
<feature type="transmembrane region" description="Helical" evidence="12">
    <location>
        <begin position="264"/>
        <end position="282"/>
    </location>
</feature>
<dbReference type="InterPro" id="IPR044878">
    <property type="entry name" value="UbiA_sf"/>
</dbReference>
<evidence type="ECO:0000256" key="5">
    <source>
        <dbReference type="ARBA" id="ARBA00022519"/>
    </source>
</evidence>
<dbReference type="FunFam" id="1.20.120.1780:FF:000001">
    <property type="entry name" value="4-hydroxybenzoate octaprenyltransferase"/>
    <property type="match status" value="1"/>
</dbReference>
<comment type="cofactor">
    <cofactor evidence="1 12">
        <name>Mg(2+)</name>
        <dbReference type="ChEBI" id="CHEBI:18420"/>
    </cofactor>
</comment>
<dbReference type="GO" id="GO:0006744">
    <property type="term" value="P:ubiquinone biosynthetic process"/>
    <property type="evidence" value="ECO:0007669"/>
    <property type="project" value="UniProtKB-UniRule"/>
</dbReference>
<comment type="catalytic activity">
    <reaction evidence="12">
        <text>all-trans-octaprenyl diphosphate + 4-hydroxybenzoate = 4-hydroxy-3-(all-trans-octaprenyl)benzoate + diphosphate</text>
        <dbReference type="Rhea" id="RHEA:27782"/>
        <dbReference type="ChEBI" id="CHEBI:1617"/>
        <dbReference type="ChEBI" id="CHEBI:17879"/>
        <dbReference type="ChEBI" id="CHEBI:33019"/>
        <dbReference type="ChEBI" id="CHEBI:57711"/>
        <dbReference type="EC" id="2.5.1.39"/>
    </reaction>
</comment>